<reference evidence="1 2" key="1">
    <citation type="journal article" date="2019" name="Microbiol. Resour. Announc.">
        <title>Draft Genome Sequence of the Most Traditional epsilon-Poly-l-Lysine Producer, Streptomyces albulus NBRC14147.</title>
        <authorList>
            <person name="Yamanaka K."/>
            <person name="Hamano Y."/>
        </authorList>
    </citation>
    <scope>NUCLEOTIDE SEQUENCE [LARGE SCALE GENOMIC DNA]</scope>
    <source>
        <strain evidence="1 2">NBRC 14147</strain>
    </source>
</reference>
<dbReference type="Proteomes" id="UP000288351">
    <property type="component" value="Unassembled WGS sequence"/>
</dbReference>
<name>A0A401QTV2_STRNR</name>
<dbReference type="EMBL" id="BHXC01000006">
    <property type="protein sequence ID" value="GCB88732.1"/>
    <property type="molecule type" value="Genomic_DNA"/>
</dbReference>
<sequence length="44" mass="4602">MRAAQGRQEGDEFLGEQAAGEPVCVGAEVEVLGQFLVCVRVVGP</sequence>
<evidence type="ECO:0000313" key="1">
    <source>
        <dbReference type="EMBL" id="GCB88732.1"/>
    </source>
</evidence>
<comment type="caution">
    <text evidence="1">The sequence shown here is derived from an EMBL/GenBank/DDBJ whole genome shotgun (WGS) entry which is preliminary data.</text>
</comment>
<proteinExistence type="predicted"/>
<accession>A0A401QTV2</accession>
<dbReference type="AlphaFoldDB" id="A0A401QTV2"/>
<gene>
    <name evidence="1" type="ORF">SALB_01405</name>
</gene>
<protein>
    <submittedName>
        <fullName evidence="1">Uncharacterized protein</fullName>
    </submittedName>
</protein>
<evidence type="ECO:0000313" key="2">
    <source>
        <dbReference type="Proteomes" id="UP000288351"/>
    </source>
</evidence>
<organism evidence="1 2">
    <name type="scientific">Streptomyces noursei</name>
    <name type="common">Streptomyces albulus</name>
    <dbReference type="NCBI Taxonomy" id="1971"/>
    <lineage>
        <taxon>Bacteria</taxon>
        <taxon>Bacillati</taxon>
        <taxon>Actinomycetota</taxon>
        <taxon>Actinomycetes</taxon>
        <taxon>Kitasatosporales</taxon>
        <taxon>Streptomycetaceae</taxon>
        <taxon>Streptomyces</taxon>
    </lineage>
</organism>